<organism evidence="2 3">
    <name type="scientific">Pyrenophora teres f. teres</name>
    <dbReference type="NCBI Taxonomy" id="97479"/>
    <lineage>
        <taxon>Eukaryota</taxon>
        <taxon>Fungi</taxon>
        <taxon>Dikarya</taxon>
        <taxon>Ascomycota</taxon>
        <taxon>Pezizomycotina</taxon>
        <taxon>Dothideomycetes</taxon>
        <taxon>Pleosporomycetidae</taxon>
        <taxon>Pleosporales</taxon>
        <taxon>Pleosporineae</taxon>
        <taxon>Pleosporaceae</taxon>
        <taxon>Pyrenophora</taxon>
    </lineage>
</organism>
<dbReference type="AlphaFoldDB" id="A0A6S6WGS7"/>
<evidence type="ECO:0000256" key="1">
    <source>
        <dbReference type="SAM" id="MobiDB-lite"/>
    </source>
</evidence>
<reference evidence="2" key="1">
    <citation type="submission" date="2021-02" db="EMBL/GenBank/DDBJ databases">
        <authorList>
            <person name="Syme A R."/>
            <person name="Syme A R."/>
            <person name="Moolhuijzen P."/>
        </authorList>
    </citation>
    <scope>NUCLEOTIDE SEQUENCE</scope>
    <source>
        <strain evidence="2">W1-1</strain>
    </source>
</reference>
<protein>
    <submittedName>
        <fullName evidence="2">Uncharacterized protein</fullName>
    </submittedName>
</protein>
<gene>
    <name evidence="2" type="ORF">PTTW11_07850</name>
</gene>
<sequence>MMLTTSFFSHQMPHYAAYTPPRSSPLSPRSNSDSNNTRAPQFTMSSPIREKPSMSQRAFKPNPMMQTRDAATKRRRDMFFKRVQNKRDDKKWESRGEQIQQLDFVSERKRWEAEKARQAPPENDDVPEELLDDAAALPSQLPHYHHVTMQLDQGLTEADYVAAQEEYELQQLVASMEQDGDGQSSQHYGSDDDDYDSIFMECAMVGGEQFGQQQQQGQHTQGAFGCGEDVDMDMTDC</sequence>
<feature type="region of interest" description="Disordered" evidence="1">
    <location>
        <begin position="14"/>
        <end position="71"/>
    </location>
</feature>
<feature type="compositionally biased region" description="Low complexity" evidence="1">
    <location>
        <begin position="20"/>
        <end position="36"/>
    </location>
</feature>
<proteinExistence type="predicted"/>
<accession>A0A6S6WGS7</accession>
<dbReference type="EMBL" id="HG992983">
    <property type="protein sequence ID" value="CAE7193915.1"/>
    <property type="molecule type" value="Genomic_DNA"/>
</dbReference>
<evidence type="ECO:0000313" key="3">
    <source>
        <dbReference type="Proteomes" id="UP000472372"/>
    </source>
</evidence>
<name>A0A6S6WGS7_9PLEO</name>
<evidence type="ECO:0000313" key="2">
    <source>
        <dbReference type="EMBL" id="CAE7193915.1"/>
    </source>
</evidence>
<feature type="compositionally biased region" description="Polar residues" evidence="1">
    <location>
        <begin position="37"/>
        <end position="46"/>
    </location>
</feature>
<dbReference type="Proteomes" id="UP000472372">
    <property type="component" value="Chromosome 7"/>
</dbReference>